<name>A0A3E2TLQ5_9FIRM</name>
<dbReference type="EMBL" id="QVEP01000028">
    <property type="protein sequence ID" value="RGB78605.1"/>
    <property type="molecule type" value="Genomic_DNA"/>
</dbReference>
<reference evidence="2 3" key="1">
    <citation type="submission" date="2018-08" db="EMBL/GenBank/DDBJ databases">
        <title>A genome reference for cultivated species of the human gut microbiota.</title>
        <authorList>
            <person name="Zou Y."/>
            <person name="Xue W."/>
            <person name="Luo G."/>
        </authorList>
    </citation>
    <scope>NUCLEOTIDE SEQUENCE [LARGE SCALE GENOMIC DNA]</scope>
    <source>
        <strain evidence="2 3">AF45-17</strain>
    </source>
</reference>
<gene>
    <name evidence="2" type="ORF">DW070_11135</name>
</gene>
<dbReference type="Proteomes" id="UP000260773">
    <property type="component" value="Unassembled WGS sequence"/>
</dbReference>
<evidence type="ECO:0000313" key="2">
    <source>
        <dbReference type="EMBL" id="RGB78605.1"/>
    </source>
</evidence>
<accession>A0A3E2TLQ5</accession>
<comment type="caution">
    <text evidence="2">The sequence shown here is derived from an EMBL/GenBank/DDBJ whole genome shotgun (WGS) entry which is preliminary data.</text>
</comment>
<dbReference type="Pfam" id="PF07287">
    <property type="entry name" value="AtuA"/>
    <property type="match status" value="1"/>
</dbReference>
<dbReference type="RefSeq" id="WP_117528633.1">
    <property type="nucleotide sequence ID" value="NZ_JAQCWV010000001.1"/>
</dbReference>
<dbReference type="PANTHER" id="PTHR47472:SF1">
    <property type="entry name" value="DUF1446-DOMAIN-CONTAINING PROTEIN"/>
    <property type="match status" value="1"/>
</dbReference>
<dbReference type="AlphaFoldDB" id="A0A3E2TLQ5"/>
<evidence type="ECO:0000259" key="1">
    <source>
        <dbReference type="Pfam" id="PF07287"/>
    </source>
</evidence>
<proteinExistence type="predicted"/>
<feature type="domain" description="Acyclic terpene utilisation N-terminal" evidence="1">
    <location>
        <begin position="4"/>
        <end position="445"/>
    </location>
</feature>
<organism evidence="2 3">
    <name type="scientific">Coprococcus catus</name>
    <dbReference type="NCBI Taxonomy" id="116085"/>
    <lineage>
        <taxon>Bacteria</taxon>
        <taxon>Bacillati</taxon>
        <taxon>Bacillota</taxon>
        <taxon>Clostridia</taxon>
        <taxon>Lachnospirales</taxon>
        <taxon>Lachnospiraceae</taxon>
        <taxon>Coprococcus</taxon>
    </lineage>
</organism>
<protein>
    <submittedName>
        <fullName evidence="2">DUF1446 domain-containing protein</fullName>
    </submittedName>
</protein>
<dbReference type="PANTHER" id="PTHR47472">
    <property type="entry name" value="PROPIONYL-COA CARBOXYLASE"/>
    <property type="match status" value="1"/>
</dbReference>
<sequence length="450" mass="49164">MKKIRIGSGAGYAGDRIEPAVELMEKGNLDYIIFECLAERTIAIGQQDKMKDPTKGYNQLLEARMRKILKLAKDNHIKVITNMGAANPVAAAEKTAEIAKELGVSGLKIAYVTGDDITPQIEKYYDNDVLELDCKLGDIKESILSTNVYLGAEGIIEALENGADIVITGRVSDPALSIGPLVHEFGWNIKDDADKMGQATLVGHLLECAGQVTGGYYADPGYKDVPDLDRLGFPLIEIDETGKFVVTKIEGSGGLVCEDTCKEQMIYEIHNPERYLTPDTIADFSHVTFTQVGENRVEAAHATSHGKPETLKVSVGYKDCFIGEGEISYGGMNCMNRAKLAADIVEKRLKLVGVEMEEFRIDYIGYNSLYKSEISDQYAPDVFPEIRLRVSGRTKDKANATLIANEVEALYTNGPAGGAGATKKVSEIVSICSIFVPRDIIKIEVGYKEV</sequence>
<evidence type="ECO:0000313" key="3">
    <source>
        <dbReference type="Proteomes" id="UP000260773"/>
    </source>
</evidence>
<dbReference type="InterPro" id="IPR010839">
    <property type="entry name" value="AtuA_N"/>
</dbReference>